<dbReference type="GO" id="GO:0005737">
    <property type="term" value="C:cytoplasm"/>
    <property type="evidence" value="ECO:0007669"/>
    <property type="project" value="UniProtKB-SubCell"/>
</dbReference>
<feature type="binding site" evidence="3">
    <location>
        <begin position="10"/>
        <end position="12"/>
    </location>
    <ligand>
        <name>GTP</name>
        <dbReference type="ChEBI" id="CHEBI:37565"/>
    </ligand>
</feature>
<dbReference type="CDD" id="cd02503">
    <property type="entry name" value="MobA"/>
    <property type="match status" value="1"/>
</dbReference>
<dbReference type="InterPro" id="IPR004435">
    <property type="entry name" value="MobB_dom"/>
</dbReference>
<dbReference type="PANTHER" id="PTHR40072">
    <property type="entry name" value="MOLYBDOPTERIN-GUANINE DINUCLEOTIDE BIOSYNTHESIS ADAPTER PROTEIN-RELATED"/>
    <property type="match status" value="1"/>
</dbReference>
<evidence type="ECO:0000313" key="8">
    <source>
        <dbReference type="Proteomes" id="UP000669239"/>
    </source>
</evidence>
<dbReference type="InterPro" id="IPR013482">
    <property type="entry name" value="Molybde_CF_guanTrfase"/>
</dbReference>
<keyword evidence="3" id="KW-0547">Nucleotide-binding</keyword>
<reference evidence="6" key="3">
    <citation type="submission" date="2022-01" db="EMBL/GenBank/DDBJ databases">
        <title>Collection of gut derived symbiotic bacterial strains cultured from healthy donors.</title>
        <authorList>
            <person name="Lin H."/>
            <person name="Kohout C."/>
            <person name="Waligurski E."/>
            <person name="Pamer E.G."/>
        </authorList>
    </citation>
    <scope>NUCLEOTIDE SEQUENCE</scope>
    <source>
        <strain evidence="6">DFI.6.55</strain>
    </source>
</reference>
<feature type="domain" description="MobA-like NTP transferase" evidence="5">
    <location>
        <begin position="8"/>
        <end position="166"/>
    </location>
</feature>
<reference evidence="7" key="2">
    <citation type="submission" date="2020-02" db="EMBL/GenBank/DDBJ databases">
        <authorList>
            <person name="Littmann E."/>
            <person name="Sorbara M."/>
        </authorList>
    </citation>
    <scope>NUCLEOTIDE SEQUENCE</scope>
    <source>
        <strain evidence="7">MSK.1.17</strain>
    </source>
</reference>
<keyword evidence="3" id="KW-0808">Transferase</keyword>
<evidence type="ECO:0000313" key="9">
    <source>
        <dbReference type="Proteomes" id="UP001299608"/>
    </source>
</evidence>
<organism evidence="6 9">
    <name type="scientific">Enterocloster aldenensis</name>
    <dbReference type="NCBI Taxonomy" id="358742"/>
    <lineage>
        <taxon>Bacteria</taxon>
        <taxon>Bacillati</taxon>
        <taxon>Bacillota</taxon>
        <taxon>Clostridia</taxon>
        <taxon>Lachnospirales</taxon>
        <taxon>Lachnospiraceae</taxon>
        <taxon>Enterocloster</taxon>
    </lineage>
</organism>
<dbReference type="EMBL" id="JAKNGE010000005">
    <property type="protein sequence ID" value="MCG4744739.1"/>
    <property type="molecule type" value="Genomic_DNA"/>
</dbReference>
<dbReference type="InterPro" id="IPR027417">
    <property type="entry name" value="P-loop_NTPase"/>
</dbReference>
<evidence type="ECO:0000259" key="5">
    <source>
        <dbReference type="Pfam" id="PF12804"/>
    </source>
</evidence>
<dbReference type="GO" id="GO:0046872">
    <property type="term" value="F:metal ion binding"/>
    <property type="evidence" value="ECO:0007669"/>
    <property type="project" value="UniProtKB-KW"/>
</dbReference>
<comment type="caution">
    <text evidence="3">Lacks conserved residue(s) required for the propagation of feature annotation.</text>
</comment>
<comment type="catalytic activity">
    <reaction evidence="3">
        <text>Mo-molybdopterin + GTP + H(+) = Mo-molybdopterin guanine dinucleotide + diphosphate</text>
        <dbReference type="Rhea" id="RHEA:34243"/>
        <dbReference type="ChEBI" id="CHEBI:15378"/>
        <dbReference type="ChEBI" id="CHEBI:33019"/>
        <dbReference type="ChEBI" id="CHEBI:37565"/>
        <dbReference type="ChEBI" id="CHEBI:71302"/>
        <dbReference type="ChEBI" id="CHEBI:71310"/>
        <dbReference type="EC" id="2.7.7.77"/>
    </reaction>
</comment>
<dbReference type="AlphaFoldDB" id="A0AAW5BPG7"/>
<dbReference type="EC" id="2.7.7.77" evidence="3"/>
<dbReference type="HAMAP" id="MF_00316">
    <property type="entry name" value="MobA"/>
    <property type="match status" value="1"/>
</dbReference>
<dbReference type="GO" id="GO:0006777">
    <property type="term" value="P:Mo-molybdopterin cofactor biosynthetic process"/>
    <property type="evidence" value="ECO:0007669"/>
    <property type="project" value="UniProtKB-KW"/>
</dbReference>
<accession>A0AAW5BPG7</accession>
<dbReference type="InterPro" id="IPR029044">
    <property type="entry name" value="Nucleotide-diphossugar_trans"/>
</dbReference>
<feature type="binding site" evidence="3">
    <location>
        <position position="69"/>
    </location>
    <ligand>
        <name>GTP</name>
        <dbReference type="ChEBI" id="CHEBI:37565"/>
    </ligand>
</feature>
<dbReference type="Pfam" id="PF03205">
    <property type="entry name" value="MobB"/>
    <property type="match status" value="1"/>
</dbReference>
<comment type="domain">
    <text evidence="3">The N-terminal domain determines nucleotide recognition and specific binding, while the C-terminal domain determines the specific binding to the target protein.</text>
</comment>
<dbReference type="Pfam" id="PF12804">
    <property type="entry name" value="NTP_transf_3"/>
    <property type="match status" value="1"/>
</dbReference>
<dbReference type="PANTHER" id="PTHR40072:SF1">
    <property type="entry name" value="MOLYBDOPTERIN-GUANINE DINUCLEOTIDE BIOSYNTHESIS ADAPTER PROTEIN"/>
    <property type="match status" value="1"/>
</dbReference>
<keyword evidence="8" id="KW-1185">Reference proteome</keyword>
<evidence type="ECO:0000256" key="2">
    <source>
        <dbReference type="ARBA" id="ARBA00023150"/>
    </source>
</evidence>
<feature type="domain" description="Molybdopterin-guanine dinucleotide biosynthesis protein B (MobB)" evidence="4">
    <location>
        <begin position="204"/>
        <end position="331"/>
    </location>
</feature>
<dbReference type="SUPFAM" id="SSF52540">
    <property type="entry name" value="P-loop containing nucleoside triphosphate hydrolases"/>
    <property type="match status" value="1"/>
</dbReference>
<dbReference type="Gene3D" id="3.90.550.10">
    <property type="entry name" value="Spore Coat Polysaccharide Biosynthesis Protein SpsA, Chain A"/>
    <property type="match status" value="1"/>
</dbReference>
<dbReference type="InterPro" id="IPR052539">
    <property type="entry name" value="MGD_biosynthesis_adapter"/>
</dbReference>
<dbReference type="SUPFAM" id="SSF53448">
    <property type="entry name" value="Nucleotide-diphospho-sugar transferases"/>
    <property type="match status" value="1"/>
</dbReference>
<dbReference type="Proteomes" id="UP000669239">
    <property type="component" value="Unassembled WGS sequence"/>
</dbReference>
<keyword evidence="3" id="KW-0479">Metal-binding</keyword>
<feature type="binding site" evidence="3">
    <location>
        <position position="103"/>
    </location>
    <ligand>
        <name>Mg(2+)</name>
        <dbReference type="ChEBI" id="CHEBI:18420"/>
    </ligand>
</feature>
<dbReference type="GeneID" id="97206875"/>
<sequence length="370" mass="41029">MDNSWGSVILSGGSGSRMGYEDKSGLLFKGMTFLERISGQLGMLGGACYLSRAAYKAGEPHRGFTVIEDTVKGKDGEWIGPMGGIWSCFETAGEDCLFFVSCDMPLFRAVMAQRLIRYMKPGVDAVLWRTRDRRLQPMCGLYSRSCLPVLKQHMEQQDYRMMRFLGHLNCVVVETSGEHIPDQWFLNVNTPEVYGRLDQAAQPVLAVSGSKNTGKTWLLEHLVSILAGAGVRAAVIKHDGHEFEADVPGTDSHRMKKAGAFGTVVYSGTRFALVKDQAGLEARDFFGYFPEADILLLEGQKNSAYPKIEVLRQEISCSPVCSPETVLAYVADCQVSQQGSREPRQVFAFDQLDEVAELAIHHMDAVFFKN</sequence>
<dbReference type="GO" id="GO:0061603">
    <property type="term" value="F:molybdenum cofactor guanylyltransferase activity"/>
    <property type="evidence" value="ECO:0007669"/>
    <property type="project" value="UniProtKB-EC"/>
</dbReference>
<dbReference type="CDD" id="cd03116">
    <property type="entry name" value="MobB"/>
    <property type="match status" value="1"/>
</dbReference>
<dbReference type="Gene3D" id="3.40.50.300">
    <property type="entry name" value="P-loop containing nucleotide triphosphate hydrolases"/>
    <property type="match status" value="1"/>
</dbReference>
<comment type="similarity">
    <text evidence="3">Belongs to the MobA family.</text>
</comment>
<feature type="binding site" evidence="3">
    <location>
        <position position="23"/>
    </location>
    <ligand>
        <name>GTP</name>
        <dbReference type="ChEBI" id="CHEBI:37565"/>
    </ligand>
</feature>
<keyword evidence="1 3" id="KW-0342">GTP-binding</keyword>
<dbReference type="InterPro" id="IPR025877">
    <property type="entry name" value="MobA-like_NTP_Trfase"/>
</dbReference>
<evidence type="ECO:0000256" key="1">
    <source>
        <dbReference type="ARBA" id="ARBA00023134"/>
    </source>
</evidence>
<evidence type="ECO:0000313" key="7">
    <source>
        <dbReference type="EMBL" id="NSJ49374.1"/>
    </source>
</evidence>
<evidence type="ECO:0000259" key="4">
    <source>
        <dbReference type="Pfam" id="PF03205"/>
    </source>
</evidence>
<comment type="function">
    <text evidence="3">Transfers a GMP moiety from GTP to Mo-molybdopterin (Mo-MPT) cofactor (Moco or molybdenum cofactor) to form Mo-molybdopterin guanine dinucleotide (Mo-MGD) cofactor.</text>
</comment>
<dbReference type="GO" id="GO:0005525">
    <property type="term" value="F:GTP binding"/>
    <property type="evidence" value="ECO:0007669"/>
    <property type="project" value="UniProtKB-UniRule"/>
</dbReference>
<comment type="cofactor">
    <cofactor evidence="3">
        <name>Mg(2+)</name>
        <dbReference type="ChEBI" id="CHEBI:18420"/>
    </cofactor>
</comment>
<evidence type="ECO:0000256" key="3">
    <source>
        <dbReference type="HAMAP-Rule" id="MF_00316"/>
    </source>
</evidence>
<comment type="subcellular location">
    <subcellularLocation>
        <location evidence="3">Cytoplasm</location>
    </subcellularLocation>
</comment>
<dbReference type="RefSeq" id="WP_117558099.1">
    <property type="nucleotide sequence ID" value="NZ_BAABZL010000001.1"/>
</dbReference>
<gene>
    <name evidence="6" type="primary">mobB</name>
    <name evidence="3" type="synonym">mobA</name>
    <name evidence="7" type="ORF">G5B36_11740</name>
    <name evidence="6" type="ORF">L0N08_04885</name>
</gene>
<dbReference type="EMBL" id="JAAITT010000014">
    <property type="protein sequence ID" value="NSJ49374.1"/>
    <property type="molecule type" value="Genomic_DNA"/>
</dbReference>
<dbReference type="NCBIfam" id="TIGR00176">
    <property type="entry name" value="mobB"/>
    <property type="match status" value="1"/>
</dbReference>
<reference evidence="7 8" key="1">
    <citation type="journal article" date="2020" name="Cell Host Microbe">
        <title>Functional and Genomic Variation between Human-Derived Isolates of Lachnospiraceae Reveals Inter- and Intra-Species Diversity.</title>
        <authorList>
            <person name="Sorbara M.T."/>
            <person name="Littmann E.R."/>
            <person name="Fontana E."/>
            <person name="Moody T.U."/>
            <person name="Kohout C.E."/>
            <person name="Gjonbalaj M."/>
            <person name="Eaton V."/>
            <person name="Seok R."/>
            <person name="Leiner I.M."/>
            <person name="Pamer E.G."/>
        </authorList>
    </citation>
    <scope>NUCLEOTIDE SEQUENCE [LARGE SCALE GENOMIC DNA]</scope>
    <source>
        <strain evidence="7 8">MSK.1.17</strain>
    </source>
</reference>
<keyword evidence="3" id="KW-0460">Magnesium</keyword>
<evidence type="ECO:0000313" key="6">
    <source>
        <dbReference type="EMBL" id="MCG4744739.1"/>
    </source>
</evidence>
<protein>
    <recommendedName>
        <fullName evidence="3">Probable molybdenum cofactor guanylyltransferase</fullName>
        <shortName evidence="3">MoCo guanylyltransferase</shortName>
        <ecNumber evidence="3">2.7.7.77</ecNumber>
    </recommendedName>
    <alternativeName>
        <fullName evidence="3">GTP:molybdopterin guanylyltransferase</fullName>
    </alternativeName>
    <alternativeName>
        <fullName evidence="3">Mo-MPT guanylyltransferase</fullName>
    </alternativeName>
    <alternativeName>
        <fullName evidence="3">Molybdopterin guanylyltransferase</fullName>
    </alternativeName>
    <alternativeName>
        <fullName evidence="3">Molybdopterin-guanine dinucleotide synthase</fullName>
        <shortName evidence="3">MGD synthase</shortName>
    </alternativeName>
</protein>
<name>A0AAW5BPG7_9FIRM</name>
<comment type="caution">
    <text evidence="6">The sequence shown here is derived from an EMBL/GenBank/DDBJ whole genome shotgun (WGS) entry which is preliminary data.</text>
</comment>
<dbReference type="Proteomes" id="UP001299608">
    <property type="component" value="Unassembled WGS sequence"/>
</dbReference>
<feature type="binding site" evidence="3">
    <location>
        <position position="103"/>
    </location>
    <ligand>
        <name>GTP</name>
        <dbReference type="ChEBI" id="CHEBI:37565"/>
    </ligand>
</feature>
<keyword evidence="3" id="KW-0963">Cytoplasm</keyword>
<proteinExistence type="inferred from homology"/>
<keyword evidence="2 3" id="KW-0501">Molybdenum cofactor biosynthesis</keyword>